<organism evidence="2 3">
    <name type="scientific">Dethiosulfovibrio marinus</name>
    <dbReference type="NCBI Taxonomy" id="133532"/>
    <lineage>
        <taxon>Bacteria</taxon>
        <taxon>Thermotogati</taxon>
        <taxon>Synergistota</taxon>
        <taxon>Synergistia</taxon>
        <taxon>Synergistales</taxon>
        <taxon>Dethiosulfovibrionaceae</taxon>
        <taxon>Dethiosulfovibrio</taxon>
    </lineage>
</organism>
<dbReference type="EMBL" id="JAKGUD010000015">
    <property type="protein sequence ID" value="MCF4143417.1"/>
    <property type="molecule type" value="Genomic_DNA"/>
</dbReference>
<dbReference type="RefSeq" id="WP_236100119.1">
    <property type="nucleotide sequence ID" value="NZ_JAKGUD010000015.1"/>
</dbReference>
<dbReference type="InterPro" id="IPR011055">
    <property type="entry name" value="Dup_hybrid_motif"/>
</dbReference>
<dbReference type="InterPro" id="IPR050570">
    <property type="entry name" value="Cell_wall_metabolism_enzyme"/>
</dbReference>
<dbReference type="PANTHER" id="PTHR21666:SF270">
    <property type="entry name" value="MUREIN HYDROLASE ACTIVATOR ENVC"/>
    <property type="match status" value="1"/>
</dbReference>
<keyword evidence="3" id="KW-1185">Reference proteome</keyword>
<dbReference type="Proteomes" id="UP001200430">
    <property type="component" value="Unassembled WGS sequence"/>
</dbReference>
<proteinExistence type="predicted"/>
<protein>
    <submittedName>
        <fullName evidence="2">M23 family metallopeptidase</fullName>
    </submittedName>
</protein>
<dbReference type="Pfam" id="PF01551">
    <property type="entry name" value="Peptidase_M23"/>
    <property type="match status" value="1"/>
</dbReference>
<gene>
    <name evidence="2" type="ORF">L2W38_11400</name>
</gene>
<dbReference type="Gene3D" id="2.70.70.10">
    <property type="entry name" value="Glucose Permease (Domain IIA)"/>
    <property type="match status" value="1"/>
</dbReference>
<evidence type="ECO:0000313" key="3">
    <source>
        <dbReference type="Proteomes" id="UP001200430"/>
    </source>
</evidence>
<name>A0ABS9ETJ2_9BACT</name>
<dbReference type="InterPro" id="IPR016047">
    <property type="entry name" value="M23ase_b-sheet_dom"/>
</dbReference>
<feature type="domain" description="M23ase beta-sheet core" evidence="1">
    <location>
        <begin position="198"/>
        <end position="292"/>
    </location>
</feature>
<sequence>MSLSTGFGRMRTGLKFSLSVLLSLWTISGASALEVSFDAPDKVSLGEPFVVSLTVSGDVEKSTLSWRGRNYPMSLSVAEGGVSKGVALLGTDVARSSAKGDVVKIWVRSKGVNYMSRWKIDVISKSYPAERLSVPPAMVNPPGSERDRIARERKAVRKVLRAHSPELYWSLPMVRPVSGIVTSVYGKRRIYNGIPRSRHGGVDYRASVGTPVKSASSGRVVLTGDHYYAGKSIYVDHGGSVVSMYFHLSEIDVREGQFVRSGEVIGKTGRSGRVTGPHLHFGVSVGGRMVDPTILVERDLERLTESNLSGRMAFPY</sequence>
<dbReference type="PANTHER" id="PTHR21666">
    <property type="entry name" value="PEPTIDASE-RELATED"/>
    <property type="match status" value="1"/>
</dbReference>
<evidence type="ECO:0000259" key="1">
    <source>
        <dbReference type="Pfam" id="PF01551"/>
    </source>
</evidence>
<reference evidence="2 3" key="1">
    <citation type="submission" date="2022-01" db="EMBL/GenBank/DDBJ databases">
        <title>Dethiosulfovibrio faecalis sp. nov., a novel proteolytic, non-sulfur-reducing bacterium isolated from a marine aquaculture solid waste bioreactor.</title>
        <authorList>
            <person name="Grabowski S."/>
            <person name="Apolinario E."/>
            <person name="Schneider N."/>
            <person name="Marshall C.W."/>
            <person name="Sowers K.R."/>
        </authorList>
    </citation>
    <scope>NUCLEOTIDE SEQUENCE [LARGE SCALE GENOMIC DNA]</scope>
    <source>
        <strain evidence="2 3">DSM 12537</strain>
    </source>
</reference>
<dbReference type="CDD" id="cd12797">
    <property type="entry name" value="M23_peptidase"/>
    <property type="match status" value="1"/>
</dbReference>
<evidence type="ECO:0000313" key="2">
    <source>
        <dbReference type="EMBL" id="MCF4143417.1"/>
    </source>
</evidence>
<dbReference type="SUPFAM" id="SSF51261">
    <property type="entry name" value="Duplicated hybrid motif"/>
    <property type="match status" value="1"/>
</dbReference>
<accession>A0ABS9ETJ2</accession>
<comment type="caution">
    <text evidence="2">The sequence shown here is derived from an EMBL/GenBank/DDBJ whole genome shotgun (WGS) entry which is preliminary data.</text>
</comment>